<evidence type="ECO:0000313" key="6">
    <source>
        <dbReference type="Proteomes" id="UP001472677"/>
    </source>
</evidence>
<dbReference type="InterPro" id="IPR011047">
    <property type="entry name" value="Quinoprotein_ADH-like_sf"/>
</dbReference>
<dbReference type="EMBL" id="JBBPBM010000017">
    <property type="protein sequence ID" value="KAK8556360.1"/>
    <property type="molecule type" value="Genomic_DNA"/>
</dbReference>
<evidence type="ECO:0008006" key="7">
    <source>
        <dbReference type="Google" id="ProtNLM"/>
    </source>
</evidence>
<feature type="coiled-coil region" evidence="1">
    <location>
        <begin position="531"/>
        <end position="579"/>
    </location>
</feature>
<dbReference type="Gene3D" id="2.130.10.10">
    <property type="entry name" value="YVTN repeat-like/Quinoprotein amine dehydrogenase"/>
    <property type="match status" value="1"/>
</dbReference>
<dbReference type="InterPro" id="IPR015943">
    <property type="entry name" value="WD40/YVTN_repeat-like_dom_sf"/>
</dbReference>
<comment type="caution">
    <text evidence="5">The sequence shown here is derived from an EMBL/GenBank/DDBJ whole genome shotgun (WGS) entry which is preliminary data.</text>
</comment>
<keyword evidence="1" id="KW-0175">Coiled coil</keyword>
<keyword evidence="4" id="KW-0732">Signal</keyword>
<evidence type="ECO:0000256" key="1">
    <source>
        <dbReference type="SAM" id="Coils"/>
    </source>
</evidence>
<keyword evidence="6" id="KW-1185">Reference proteome</keyword>
<organism evidence="5 6">
    <name type="scientific">Hibiscus sabdariffa</name>
    <name type="common">roselle</name>
    <dbReference type="NCBI Taxonomy" id="183260"/>
    <lineage>
        <taxon>Eukaryota</taxon>
        <taxon>Viridiplantae</taxon>
        <taxon>Streptophyta</taxon>
        <taxon>Embryophyta</taxon>
        <taxon>Tracheophyta</taxon>
        <taxon>Spermatophyta</taxon>
        <taxon>Magnoliopsida</taxon>
        <taxon>eudicotyledons</taxon>
        <taxon>Gunneridae</taxon>
        <taxon>Pentapetalae</taxon>
        <taxon>rosids</taxon>
        <taxon>malvids</taxon>
        <taxon>Malvales</taxon>
        <taxon>Malvaceae</taxon>
        <taxon>Malvoideae</taxon>
        <taxon>Hibiscus</taxon>
    </lineage>
</organism>
<dbReference type="PANTHER" id="PTHR37253:SF1">
    <property type="entry name" value="PROTEIN GAMETE EXPRESSED 3"/>
    <property type="match status" value="1"/>
</dbReference>
<name>A0ABR2EBG9_9ROSI</name>
<feature type="transmembrane region" description="Helical" evidence="3">
    <location>
        <begin position="488"/>
        <end position="514"/>
    </location>
</feature>
<feature type="signal peptide" evidence="4">
    <location>
        <begin position="1"/>
        <end position="19"/>
    </location>
</feature>
<evidence type="ECO:0000256" key="3">
    <source>
        <dbReference type="SAM" id="Phobius"/>
    </source>
</evidence>
<evidence type="ECO:0000256" key="2">
    <source>
        <dbReference type="SAM" id="MobiDB-lite"/>
    </source>
</evidence>
<proteinExistence type="predicted"/>
<dbReference type="Proteomes" id="UP001472677">
    <property type="component" value="Unassembled WGS sequence"/>
</dbReference>
<keyword evidence="3" id="KW-0472">Membrane</keyword>
<dbReference type="PANTHER" id="PTHR37253">
    <property type="entry name" value="PROTEIN GAMETE EXPRESSED 3"/>
    <property type="match status" value="1"/>
</dbReference>
<feature type="compositionally biased region" description="Polar residues" evidence="2">
    <location>
        <begin position="676"/>
        <end position="686"/>
    </location>
</feature>
<reference evidence="5 6" key="1">
    <citation type="journal article" date="2024" name="G3 (Bethesda)">
        <title>Genome assembly of Hibiscus sabdariffa L. provides insights into metabolisms of medicinal natural products.</title>
        <authorList>
            <person name="Kim T."/>
        </authorList>
    </citation>
    <scope>NUCLEOTIDE SEQUENCE [LARGE SCALE GENOMIC DNA]</scope>
    <source>
        <strain evidence="5">TK-2024</strain>
        <tissue evidence="5">Old leaves</tissue>
    </source>
</reference>
<keyword evidence="3" id="KW-0812">Transmembrane</keyword>
<feature type="chain" id="PRO_5047364146" description="Protein GAMETE EXPRESSED 3" evidence="4">
    <location>
        <begin position="20"/>
        <end position="730"/>
    </location>
</feature>
<evidence type="ECO:0000256" key="4">
    <source>
        <dbReference type="SAM" id="SignalP"/>
    </source>
</evidence>
<dbReference type="SUPFAM" id="SSF50998">
    <property type="entry name" value="Quinoprotein alcohol dehydrogenase-like"/>
    <property type="match status" value="1"/>
</dbReference>
<dbReference type="InterPro" id="IPR045301">
    <property type="entry name" value="GEX3-like"/>
</dbReference>
<evidence type="ECO:0000313" key="5">
    <source>
        <dbReference type="EMBL" id="KAK8556360.1"/>
    </source>
</evidence>
<accession>A0ABR2EBG9</accession>
<gene>
    <name evidence="5" type="ORF">V6N12_002765</name>
</gene>
<keyword evidence="3" id="KW-1133">Transmembrane helix</keyword>
<protein>
    <recommendedName>
        <fullName evidence="7">Protein GAMETE EXPRESSED 3</fullName>
    </recommendedName>
</protein>
<feature type="region of interest" description="Disordered" evidence="2">
    <location>
        <begin position="626"/>
        <end position="700"/>
    </location>
</feature>
<sequence>MPAKFFLFLIFFLFIFILASEFCCSHSSWFPNYPHLFPGQERFRNGGGDRLSKPLIGNSGRIYACSDNMLFAFENNGSIAWFLPLTFKCNMAKSPVHGGRGKIYLIAENRVLEIDIMKIGTSEPAIQVLFDPGPGEKGDEIVGIAVSTLCSSVIINVRNRGLFAYLMRGQLLWSVGPVMVQYGYRQGCWKNVSDCYFASAPVIDQCEASIYISNTEGELYSLSTRSPRFKWIQDLSSFDKVYTITPGNNGLLYVTVPVKSLILALDVSSGNVLWQASIGPLSSAESSPVVDSYGQVFTSLPPNLAPCKLSFQFPTLVLNMHQTRIQHTGWVTIGSLDGFLYSFSPTGTLNKFPKADALDSVIQFSISLDCSGYAVYFCQTEMEEKVIHMNDQFTQVSAMKPKRSVFTLMVPSTGKIYWSESNHGPFLSLLSKSDLQNFVVDEGMLLAFVTASKIGNQQPCRSKAQKLASSCSQGTSKRLSVDTGNRSFIYLFLLLESILLVVLAAAVRFCCVFWRKKKLQDQDLGRFLEKRRSLQLKKKAFDRTITELEQKATEEAVANEATMEELGELVRERQGIERKLSTTYSLGRDETVSNPNSALPLYSGRTRSYSFQRAKKESVTIFHTLSKTSSEESGSERDSVSDSEVEEEPVVKAKGKAAIEDESSSDDEQLGRRYQRSPSEPVSSSKGYMDSLFVQQETGEENFHGAGEVVKSMPSSSSLWLKRRTFSSSN</sequence>